<dbReference type="AlphaFoldDB" id="A0A7X5V2Y5"/>
<accession>A0A7X5V2Y5</accession>
<keyword evidence="3" id="KW-1185">Reference proteome</keyword>
<organism evidence="2 3">
    <name type="scientific">Sphingomonas leidyi</name>
    <dbReference type="NCBI Taxonomy" id="68569"/>
    <lineage>
        <taxon>Bacteria</taxon>
        <taxon>Pseudomonadati</taxon>
        <taxon>Pseudomonadota</taxon>
        <taxon>Alphaproteobacteria</taxon>
        <taxon>Sphingomonadales</taxon>
        <taxon>Sphingomonadaceae</taxon>
        <taxon>Sphingomonas</taxon>
    </lineage>
</organism>
<dbReference type="Proteomes" id="UP000564677">
    <property type="component" value="Unassembled WGS sequence"/>
</dbReference>
<feature type="non-terminal residue" evidence="2">
    <location>
        <position position="27"/>
    </location>
</feature>
<dbReference type="EMBL" id="JAASQV010000003">
    <property type="protein sequence ID" value="NIJ66595.1"/>
    <property type="molecule type" value="Genomic_DNA"/>
</dbReference>
<evidence type="ECO:0000313" key="1">
    <source>
        <dbReference type="EMBL" id="NIJ66180.1"/>
    </source>
</evidence>
<comment type="caution">
    <text evidence="2">The sequence shown here is derived from an EMBL/GenBank/DDBJ whole genome shotgun (WGS) entry which is preliminary data.</text>
</comment>
<reference evidence="2 3" key="1">
    <citation type="submission" date="2020-03" db="EMBL/GenBank/DDBJ databases">
        <title>Genomic Encyclopedia of Type Strains, Phase IV (KMG-IV): sequencing the most valuable type-strain genomes for metagenomic binning, comparative biology and taxonomic classification.</title>
        <authorList>
            <person name="Goeker M."/>
        </authorList>
    </citation>
    <scope>NUCLEOTIDE SEQUENCE [LARGE SCALE GENOMIC DNA]</scope>
    <source>
        <strain evidence="2 3">DSM 4733</strain>
    </source>
</reference>
<dbReference type="EMBL" id="JAASQV010000002">
    <property type="protein sequence ID" value="NIJ66180.1"/>
    <property type="molecule type" value="Genomic_DNA"/>
</dbReference>
<evidence type="ECO:0000313" key="3">
    <source>
        <dbReference type="Proteomes" id="UP000564677"/>
    </source>
</evidence>
<protein>
    <submittedName>
        <fullName evidence="2">Uncharacterized protein</fullName>
    </submittedName>
</protein>
<name>A0A7X5V2Y5_9SPHN</name>
<sequence length="27" mass="2831">MSKITIALEAAVATVLENMPKDAAQTN</sequence>
<proteinExistence type="predicted"/>
<gene>
    <name evidence="1" type="ORF">FHR20_003142</name>
    <name evidence="2" type="ORF">FHR20_003568</name>
</gene>
<evidence type="ECO:0000313" key="2">
    <source>
        <dbReference type="EMBL" id="NIJ66595.1"/>
    </source>
</evidence>